<dbReference type="OrthoDB" id="429932at2759"/>
<evidence type="ECO:0000313" key="19">
    <source>
        <dbReference type="Proteomes" id="UP000604825"/>
    </source>
</evidence>
<dbReference type="Gene3D" id="3.30.1540.20">
    <property type="entry name" value="MutL, C-terminal domain, dimerisation subdomain"/>
    <property type="match status" value="1"/>
</dbReference>
<dbReference type="SMART" id="SM00547">
    <property type="entry name" value="ZnF_RBZ"/>
    <property type="match status" value="2"/>
</dbReference>
<keyword evidence="10" id="KW-0539">Nucleus</keyword>
<feature type="compositionally biased region" description="Basic residues" evidence="15">
    <location>
        <begin position="1109"/>
        <end position="1118"/>
    </location>
</feature>
<evidence type="ECO:0000256" key="5">
    <source>
        <dbReference type="ARBA" id="ARBA00022737"/>
    </source>
</evidence>
<dbReference type="SMART" id="SM00360">
    <property type="entry name" value="RRM"/>
    <property type="match status" value="1"/>
</dbReference>
<dbReference type="GO" id="GO:0006298">
    <property type="term" value="P:mismatch repair"/>
    <property type="evidence" value="ECO:0007669"/>
    <property type="project" value="InterPro"/>
</dbReference>
<dbReference type="PANTHER" id="PTHR10073:SF47">
    <property type="entry name" value="DNA MISMATCH REPAIR PROTEIN MLH3"/>
    <property type="match status" value="1"/>
</dbReference>
<comment type="similarity">
    <text evidence="12">Belongs to the TAF15 family.</text>
</comment>
<evidence type="ECO:0000256" key="3">
    <source>
        <dbReference type="ARBA" id="ARBA00011738"/>
    </source>
</evidence>
<dbReference type="CDD" id="cd00782">
    <property type="entry name" value="MutL_Trans"/>
    <property type="match status" value="1"/>
</dbReference>
<dbReference type="SMART" id="SM01340">
    <property type="entry name" value="DNA_mis_repair"/>
    <property type="match status" value="1"/>
</dbReference>
<evidence type="ECO:0000256" key="11">
    <source>
        <dbReference type="ARBA" id="ARBA00058775"/>
    </source>
</evidence>
<dbReference type="GO" id="GO:0005634">
    <property type="term" value="C:nucleus"/>
    <property type="evidence" value="ECO:0007669"/>
    <property type="project" value="UniProtKB-SubCell"/>
</dbReference>
<feature type="domain" description="RRM" evidence="16">
    <location>
        <begin position="12"/>
        <end position="98"/>
    </location>
</feature>
<keyword evidence="4" id="KW-0479">Metal-binding</keyword>
<dbReference type="GO" id="GO:0008270">
    <property type="term" value="F:zinc ion binding"/>
    <property type="evidence" value="ECO:0007669"/>
    <property type="project" value="UniProtKB-KW"/>
</dbReference>
<dbReference type="GO" id="GO:0003723">
    <property type="term" value="F:RNA binding"/>
    <property type="evidence" value="ECO:0007669"/>
    <property type="project" value="UniProtKB-UniRule"/>
</dbReference>
<evidence type="ECO:0000259" key="17">
    <source>
        <dbReference type="PROSITE" id="PS50199"/>
    </source>
</evidence>
<evidence type="ECO:0000256" key="1">
    <source>
        <dbReference type="ARBA" id="ARBA00004123"/>
    </source>
</evidence>
<dbReference type="SUPFAM" id="SSF118116">
    <property type="entry name" value="DNA mismatch repair protein MutL"/>
    <property type="match status" value="1"/>
</dbReference>
<feature type="domain" description="RanBP2-type" evidence="17">
    <location>
        <begin position="142"/>
        <end position="173"/>
    </location>
</feature>
<dbReference type="CDD" id="cd12534">
    <property type="entry name" value="RRM_SARFH"/>
    <property type="match status" value="1"/>
</dbReference>
<dbReference type="GO" id="GO:0016887">
    <property type="term" value="F:ATP hydrolysis activity"/>
    <property type="evidence" value="ECO:0007669"/>
    <property type="project" value="InterPro"/>
</dbReference>
<feature type="region of interest" description="Disordered" evidence="15">
    <location>
        <begin position="120"/>
        <end position="143"/>
    </location>
</feature>
<dbReference type="InterPro" id="IPR042120">
    <property type="entry name" value="MutL_C_dimsub"/>
</dbReference>
<reference evidence="18" key="1">
    <citation type="submission" date="2020-10" db="EMBL/GenBank/DDBJ databases">
        <authorList>
            <person name="Han B."/>
            <person name="Lu T."/>
            <person name="Zhao Q."/>
            <person name="Huang X."/>
            <person name="Zhao Y."/>
        </authorList>
    </citation>
    <scope>NUCLEOTIDE SEQUENCE</scope>
</reference>
<dbReference type="GO" id="GO:0005524">
    <property type="term" value="F:ATP binding"/>
    <property type="evidence" value="ECO:0007669"/>
    <property type="project" value="InterPro"/>
</dbReference>
<dbReference type="InterPro" id="IPR042121">
    <property type="entry name" value="MutL_C_regsub"/>
</dbReference>
<dbReference type="Gene3D" id="3.30.565.10">
    <property type="entry name" value="Histidine kinase-like ATPase, C-terminal domain"/>
    <property type="match status" value="1"/>
</dbReference>
<comment type="subcellular location">
    <subcellularLocation>
        <location evidence="1">Nucleus</location>
    </subcellularLocation>
</comment>
<dbReference type="PROSITE" id="PS50199">
    <property type="entry name" value="ZF_RANBP2_2"/>
    <property type="match status" value="2"/>
</dbReference>
<proteinExistence type="inferred from homology"/>
<dbReference type="InterPro" id="IPR036890">
    <property type="entry name" value="HATPase_C_sf"/>
</dbReference>
<comment type="similarity">
    <text evidence="2">Belongs to the DNA mismatch repair MutL/HexB family.</text>
</comment>
<feature type="compositionally biased region" description="Basic and acidic residues" evidence="15">
    <location>
        <begin position="315"/>
        <end position="358"/>
    </location>
</feature>
<dbReference type="SMART" id="SM00853">
    <property type="entry name" value="MutL_C"/>
    <property type="match status" value="1"/>
</dbReference>
<dbReference type="GO" id="GO:0140664">
    <property type="term" value="F:ATP-dependent DNA damage sensor activity"/>
    <property type="evidence" value="ECO:0007669"/>
    <property type="project" value="InterPro"/>
</dbReference>
<dbReference type="InterPro" id="IPR037198">
    <property type="entry name" value="MutL_C_sf"/>
</dbReference>
<dbReference type="SUPFAM" id="SSF54928">
    <property type="entry name" value="RNA-binding domain, RBD"/>
    <property type="match status" value="1"/>
</dbReference>
<dbReference type="SUPFAM" id="SSF54211">
    <property type="entry name" value="Ribosomal protein S5 domain 2-like"/>
    <property type="match status" value="1"/>
</dbReference>
<dbReference type="InterPro" id="IPR020568">
    <property type="entry name" value="Ribosomal_Su5_D2-typ_SF"/>
</dbReference>
<comment type="function">
    <text evidence="11">TAFs are components of the transcription factor IID (TFIID) complex that is essential for mediating regulation of RNA polymerase transcription.</text>
</comment>
<evidence type="ECO:0000256" key="14">
    <source>
        <dbReference type="PROSITE-ProRule" id="PRU00322"/>
    </source>
</evidence>
<gene>
    <name evidence="18" type="ORF">NCGR_LOCUS16292</name>
</gene>
<dbReference type="Pfam" id="PF08676">
    <property type="entry name" value="MutL_C"/>
    <property type="match status" value="1"/>
</dbReference>
<keyword evidence="7 14" id="KW-0863">Zinc-finger</keyword>
<dbReference type="Gene3D" id="3.30.70.330">
    <property type="match status" value="1"/>
</dbReference>
<dbReference type="SUPFAM" id="SSF90209">
    <property type="entry name" value="Ran binding protein zinc finger-like"/>
    <property type="match status" value="2"/>
</dbReference>
<evidence type="ECO:0000256" key="15">
    <source>
        <dbReference type="SAM" id="MobiDB-lite"/>
    </source>
</evidence>
<feature type="compositionally biased region" description="Low complexity" evidence="15">
    <location>
        <begin position="191"/>
        <end position="204"/>
    </location>
</feature>
<dbReference type="InterPro" id="IPR035979">
    <property type="entry name" value="RBD_domain_sf"/>
</dbReference>
<sequence length="1507" mass="167879">MAGYMSRGPQNGSVYVCNLPPGTDENMLAEYFGTIGLLKKDKRTGRPKIWIYRDKVTNEPKGDATVTYEDPHAASAAVEWFNNKDFHGSTIQVHIAESKSKDAFDNPTSLNIIAGVGEQDELDNGAGRGRGRGDGPGKAWQQDGDWMCPNTSCGNVNFAFRGVCNRCGAARPSGAGGAGGGGGGRGRGRGSSDARGSSHAGAGAAAVGGPPGLFGPNDWPCPMCGNINWAKRSKCNICNTSKPGTNEGGVRGGRGGGYKELDEEELEEVKKRRKEAEEDDGEIYDEFGNLKKKFRSKALHTESAQALPGSGRAGWEVEHLGSSEREGRERSRDRGRDDYDEKETRKRERGDHGRDQRRSRSRSRSRSGAETVKGKGGGRGEVGSVTGTAATGMEVNWLLTKHECLIDIAVNIRTCYVKVEDDGCGITRDELVLLGEKYTTSKFHNVMVDEELSSRSFGLNGEALASLSDISVVEGSKCIHLGIDDKREVVGTTVVVRELFYNQPVRRKQIQSSEKRELHHVKKCVLQIALIHPQISLRLLDIDSEDELLYTTFSSSPLPLISKNFGDDVSRCLHEITASDQGWVLSGHISGPADVFCMKSRKRQKTDIYPAFILNFYCPRSSYDLHFEPTKTIVEFKDWRTVLLFFEQTVTNYWKKHQLQSPKVKLNKGILKDHNVQNEKEYAGFESTQQKNAIRDTNSDMSSTRATRNSRCFSFFMEPSIQNICFSGRITNSSRPNDNVASIDYKLGYKQMHSPESGSYKWLDDGPSQLDDDISSVNPTCWKRQRTEGIFHEYAYSGNLGMVEDVPTEGFFTHKQESELIGPEVEIPESCFRALNRPNGMASDFVQNKTNLKAQTSGWDGLYDRFDKLNGDCFNEATETITDISYPEMLQFSNGFYHDGSTSRGSCRILKKFRASKKLGTAAGCAEALEADAINQMNFPDIHALWNSDLIDRSSIKDTLNHFPHPSLLADTPCSHPRTLHTLYRKSDKCFSSWNCKNVDSNIRFDLNRFSNDSSIIFEGTKHFDNFDNEIQPLNYFNNKCGSTDQLGSEEDLITWKSKFDMRLSVNISPERSDNGRRLNVPSSNMANGSLLTQDLLNQHNSGLNQRPRTSKGSRFRSHSAPPFYRGKLKFSRLNVPLSKPSTDSDKDICINNPEDNAPAPVDISYMSSTQPVPETDTGDFPDLNFSSNRFVKMSEVACSDGIEDSTAQITKWRDDPVQHTALNLPHGPVGCYDDILSISSGTLHLSCSSLIPECVDKNCFEEARVLLQLDKKFIPVISGETILLVDQHAADERIRLEELRSKVLSEGHEVSYLDSEEELSLPETGFQLFQKYAEQIQKWGWIISSGSNSSESFKKNMNILKRQVRLVTLVAVPCILGVKLTGKDLMEFIWQLDETDGSSDIPPAVLRILNFKACRGAIMFGDSLLPSECCLIIEELKATSLCFQCAHGRPTTVPILNVTSLHEELARLQMLSGTQAETWHGLGHHEPSLERAQMRLERLRKLRRGL</sequence>
<feature type="domain" description="RanBP2-type" evidence="17">
    <location>
        <begin position="215"/>
        <end position="244"/>
    </location>
</feature>
<dbReference type="Pfam" id="PF00076">
    <property type="entry name" value="RRM_1"/>
    <property type="match status" value="1"/>
</dbReference>
<keyword evidence="5" id="KW-0677">Repeat</keyword>
<dbReference type="Gene3D" id="3.30.230.10">
    <property type="match status" value="1"/>
</dbReference>
<evidence type="ECO:0000259" key="16">
    <source>
        <dbReference type="PROSITE" id="PS50102"/>
    </source>
</evidence>
<dbReference type="FunFam" id="3.30.70.330:FF:000574">
    <property type="entry name" value="HIV Tat-specific factor 1"/>
    <property type="match status" value="1"/>
</dbReference>
<accession>A0A811NHA1</accession>
<feature type="region of interest" description="Disordered" evidence="15">
    <location>
        <begin position="173"/>
        <end position="204"/>
    </location>
</feature>
<dbReference type="GO" id="GO:0030983">
    <property type="term" value="F:mismatched DNA binding"/>
    <property type="evidence" value="ECO:0007669"/>
    <property type="project" value="InterPro"/>
</dbReference>
<evidence type="ECO:0000256" key="10">
    <source>
        <dbReference type="ARBA" id="ARBA00023242"/>
    </source>
</evidence>
<feature type="compositionally biased region" description="Gly residues" evidence="15">
    <location>
        <begin position="246"/>
        <end position="258"/>
    </location>
</feature>
<dbReference type="InterPro" id="IPR000504">
    <property type="entry name" value="RRM_dom"/>
</dbReference>
<name>A0A811NHA1_9POAL</name>
<dbReference type="FunFam" id="4.10.1060.10:FF:000004">
    <property type="entry name" value="Zinc finger Ran-binding domain-containing protein 2"/>
    <property type="match status" value="1"/>
</dbReference>
<dbReference type="FunFam" id="3.30.1370.100:FF:000007">
    <property type="entry name" value="MUTL protein homolog 3"/>
    <property type="match status" value="1"/>
</dbReference>
<dbReference type="SUPFAM" id="SSF55874">
    <property type="entry name" value="ATPase domain of HSP90 chaperone/DNA topoisomerase II/histidine kinase"/>
    <property type="match status" value="1"/>
</dbReference>
<organism evidence="18 19">
    <name type="scientific">Miscanthus lutarioriparius</name>
    <dbReference type="NCBI Taxonomy" id="422564"/>
    <lineage>
        <taxon>Eukaryota</taxon>
        <taxon>Viridiplantae</taxon>
        <taxon>Streptophyta</taxon>
        <taxon>Embryophyta</taxon>
        <taxon>Tracheophyta</taxon>
        <taxon>Spermatophyta</taxon>
        <taxon>Magnoliopsida</taxon>
        <taxon>Liliopsida</taxon>
        <taxon>Poales</taxon>
        <taxon>Poaceae</taxon>
        <taxon>PACMAD clade</taxon>
        <taxon>Panicoideae</taxon>
        <taxon>Andropogonodae</taxon>
        <taxon>Andropogoneae</taxon>
        <taxon>Saccharinae</taxon>
        <taxon>Miscanthus</taxon>
    </lineage>
</organism>
<dbReference type="FunFam" id="4.10.1060.10:FF:000008">
    <property type="entry name" value="TATA-binding protein-associated factor 2N isoform X1"/>
    <property type="match status" value="1"/>
</dbReference>
<dbReference type="InterPro" id="IPR036443">
    <property type="entry name" value="Znf_RanBP2_sf"/>
</dbReference>
<feature type="region of interest" description="Disordered" evidence="15">
    <location>
        <begin position="241"/>
        <end position="265"/>
    </location>
</feature>
<evidence type="ECO:0008006" key="20">
    <source>
        <dbReference type="Google" id="ProtNLM"/>
    </source>
</evidence>
<dbReference type="InterPro" id="IPR001876">
    <property type="entry name" value="Znf_RanBP2"/>
</dbReference>
<protein>
    <recommendedName>
        <fullName evidence="20">MUTL protein homolog 3</fullName>
    </recommendedName>
</protein>
<evidence type="ECO:0000256" key="6">
    <source>
        <dbReference type="ARBA" id="ARBA00022763"/>
    </source>
</evidence>
<dbReference type="EMBL" id="CAJGYO010000004">
    <property type="protein sequence ID" value="CAD6223903.1"/>
    <property type="molecule type" value="Genomic_DNA"/>
</dbReference>
<evidence type="ECO:0000256" key="2">
    <source>
        <dbReference type="ARBA" id="ARBA00006082"/>
    </source>
</evidence>
<dbReference type="InterPro" id="IPR038973">
    <property type="entry name" value="MutL/Mlh/Pms-like"/>
</dbReference>
<dbReference type="GO" id="GO:0032300">
    <property type="term" value="C:mismatch repair complex"/>
    <property type="evidence" value="ECO:0007669"/>
    <property type="project" value="InterPro"/>
</dbReference>
<keyword evidence="8" id="KW-0862">Zinc</keyword>
<keyword evidence="19" id="KW-1185">Reference proteome</keyword>
<keyword evidence="6" id="KW-0227">DNA damage</keyword>
<dbReference type="Proteomes" id="UP000604825">
    <property type="component" value="Unassembled WGS sequence"/>
</dbReference>
<evidence type="ECO:0000256" key="13">
    <source>
        <dbReference type="PROSITE-ProRule" id="PRU00176"/>
    </source>
</evidence>
<dbReference type="InterPro" id="IPR013507">
    <property type="entry name" value="DNA_mismatch_S5_2-like"/>
</dbReference>
<dbReference type="Pfam" id="PF00641">
    <property type="entry name" value="Zn_ribbon_RanBP"/>
    <property type="match status" value="2"/>
</dbReference>
<dbReference type="InterPro" id="IPR014790">
    <property type="entry name" value="MutL_C"/>
</dbReference>
<dbReference type="PROSITE" id="PS01358">
    <property type="entry name" value="ZF_RANBP2_1"/>
    <property type="match status" value="2"/>
</dbReference>
<feature type="compositionally biased region" description="Gly residues" evidence="15">
    <location>
        <begin position="174"/>
        <end position="185"/>
    </location>
</feature>
<dbReference type="Gene3D" id="4.10.1060.10">
    <property type="entry name" value="Zinc finger, RanBP2-type"/>
    <property type="match status" value="2"/>
</dbReference>
<keyword evidence="9 13" id="KW-0694">RNA-binding</keyword>
<dbReference type="InterPro" id="IPR014721">
    <property type="entry name" value="Ribsml_uS5_D2-typ_fold_subgr"/>
</dbReference>
<feature type="region of interest" description="Disordered" evidence="15">
    <location>
        <begin position="302"/>
        <end position="386"/>
    </location>
</feature>
<comment type="caution">
    <text evidence="18">The sequence shown here is derived from an EMBL/GenBank/DDBJ whole genome shotgun (WGS) entry which is preliminary data.</text>
</comment>
<evidence type="ECO:0000256" key="12">
    <source>
        <dbReference type="ARBA" id="ARBA00061442"/>
    </source>
</evidence>
<dbReference type="PANTHER" id="PTHR10073">
    <property type="entry name" value="DNA MISMATCH REPAIR PROTEIN MLH, PMS, MUTL"/>
    <property type="match status" value="1"/>
</dbReference>
<feature type="region of interest" description="Disordered" evidence="15">
    <location>
        <begin position="1101"/>
        <end position="1120"/>
    </location>
</feature>
<dbReference type="Gene3D" id="3.30.1370.100">
    <property type="entry name" value="MutL, C-terminal domain, regulatory subdomain"/>
    <property type="match status" value="1"/>
</dbReference>
<dbReference type="PROSITE" id="PS50102">
    <property type="entry name" value="RRM"/>
    <property type="match status" value="1"/>
</dbReference>
<evidence type="ECO:0000256" key="9">
    <source>
        <dbReference type="ARBA" id="ARBA00022884"/>
    </source>
</evidence>
<evidence type="ECO:0000313" key="18">
    <source>
        <dbReference type="EMBL" id="CAD6223903.1"/>
    </source>
</evidence>
<evidence type="ECO:0000256" key="8">
    <source>
        <dbReference type="ARBA" id="ARBA00022833"/>
    </source>
</evidence>
<evidence type="ECO:0000256" key="4">
    <source>
        <dbReference type="ARBA" id="ARBA00022723"/>
    </source>
</evidence>
<evidence type="ECO:0000256" key="7">
    <source>
        <dbReference type="ARBA" id="ARBA00022771"/>
    </source>
</evidence>
<dbReference type="InterPro" id="IPR012677">
    <property type="entry name" value="Nucleotide-bd_a/b_plait_sf"/>
</dbReference>
<comment type="subunit">
    <text evidence="3">Homodimer.</text>
</comment>